<dbReference type="SUPFAM" id="SSF56436">
    <property type="entry name" value="C-type lectin-like"/>
    <property type="match status" value="1"/>
</dbReference>
<evidence type="ECO:0000259" key="5">
    <source>
        <dbReference type="Pfam" id="PF12867"/>
    </source>
</evidence>
<evidence type="ECO:0000256" key="2">
    <source>
        <dbReference type="ARBA" id="ARBA00023004"/>
    </source>
</evidence>
<dbReference type="Proteomes" id="UP000316798">
    <property type="component" value="Chromosome"/>
</dbReference>
<dbReference type="InterPro" id="IPR030809">
    <property type="entry name" value="EgtB_signatur"/>
</dbReference>
<evidence type="ECO:0000313" key="7">
    <source>
        <dbReference type="Proteomes" id="UP000316798"/>
    </source>
</evidence>
<dbReference type="InterPro" id="IPR051043">
    <property type="entry name" value="Sulfatase_Mod_Factor_Kinase"/>
</dbReference>
<reference evidence="6 7" key="1">
    <citation type="submission" date="2019-01" db="EMBL/GenBank/DDBJ databases">
        <title>Genomic insights into a novel species Rhodoferax sp.</title>
        <authorList>
            <person name="Jin L."/>
        </authorList>
    </citation>
    <scope>NUCLEOTIDE SEQUENCE [LARGE SCALE GENOMIC DNA]</scope>
    <source>
        <strain evidence="6 7">CHu59-6-5</strain>
    </source>
</reference>
<accession>A0A515DGX3</accession>
<proteinExistence type="predicted"/>
<dbReference type="InterPro" id="IPR005532">
    <property type="entry name" value="SUMF_dom"/>
</dbReference>
<dbReference type="EMBL" id="CP035503">
    <property type="protein sequence ID" value="QDL39671.1"/>
    <property type="molecule type" value="Genomic_DNA"/>
</dbReference>
<dbReference type="InterPro" id="IPR024775">
    <property type="entry name" value="DinB-like"/>
</dbReference>
<keyword evidence="7" id="KW-1185">Reference proteome</keyword>
<dbReference type="InterPro" id="IPR042095">
    <property type="entry name" value="SUMF_sf"/>
</dbReference>
<keyword evidence="2" id="KW-0408">Iron</keyword>
<dbReference type="NCBIfam" id="NF041186">
    <property type="entry name" value="SenA"/>
    <property type="match status" value="1"/>
</dbReference>
<sequence length="400" mass="45059">MRRAGRDLLSLALMDARNHTLYLLALYEKALGATKIVVTQSAEVEPLAWLAGHIGWFAEFWIGRNTQRALGSNCPHEPTHLASIEPQADRWWNPQQAVPAERWTLDLPDLAATRAYLLDTLEGTLELLEKAPDEDRALYFYRLALFHEDLRGEQLITMAQTLGIALPIDALGGLPVREPLLVPATRWMLGSAPGGFAFDNEKPAHEVPVPEFEIDAQPVTWAQLVEFVDDGGYDRPELWQPQGWDWLQALAQAEGRRGPRYVDQIGVASGAVMQTRFGKPARMAGNQLAMHMSWWEADAWCRWAGRRLPTEVEWEIAAHTAVGRGFRWGDVHEWTAGTFKPWPGFSADPWEQYSLPWFGLARVLRGASFATRARMKHPKFRGFAPPARDDLFVGFRSCAA</sequence>
<feature type="domain" description="DinB-like" evidence="5">
    <location>
        <begin position="40"/>
        <end position="139"/>
    </location>
</feature>
<evidence type="ECO:0000259" key="4">
    <source>
        <dbReference type="Pfam" id="PF03781"/>
    </source>
</evidence>
<evidence type="ECO:0000313" key="6">
    <source>
        <dbReference type="EMBL" id="QDL39671.1"/>
    </source>
</evidence>
<organism evidence="6 7">
    <name type="scientific">Rhodoferax sediminis</name>
    <dbReference type="NCBI Taxonomy" id="2509614"/>
    <lineage>
        <taxon>Bacteria</taxon>
        <taxon>Pseudomonadati</taxon>
        <taxon>Pseudomonadota</taxon>
        <taxon>Betaproteobacteria</taxon>
        <taxon>Burkholderiales</taxon>
        <taxon>Comamonadaceae</taxon>
        <taxon>Rhodoferax</taxon>
    </lineage>
</organism>
<dbReference type="AlphaFoldDB" id="A0A515DGX3"/>
<dbReference type="NCBIfam" id="TIGR04373">
    <property type="entry name" value="egtB_X_signatur"/>
    <property type="match status" value="1"/>
</dbReference>
<name>A0A515DGX3_9BURK</name>
<dbReference type="PANTHER" id="PTHR23150">
    <property type="entry name" value="SULFATASE MODIFYING FACTOR 1, 2"/>
    <property type="match status" value="1"/>
</dbReference>
<evidence type="ECO:0000256" key="1">
    <source>
        <dbReference type="ARBA" id="ARBA00023002"/>
    </source>
</evidence>
<dbReference type="KEGG" id="rhf:EUB48_06585"/>
<evidence type="ECO:0000256" key="3">
    <source>
        <dbReference type="ARBA" id="ARBA00037882"/>
    </source>
</evidence>
<keyword evidence="1" id="KW-0560">Oxidoreductase</keyword>
<dbReference type="Gene3D" id="3.90.1580.10">
    <property type="entry name" value="paralog of FGE (formylglycine-generating enzyme)"/>
    <property type="match status" value="2"/>
</dbReference>
<dbReference type="Pfam" id="PF03781">
    <property type="entry name" value="FGE-sulfatase"/>
    <property type="match status" value="1"/>
</dbReference>
<feature type="domain" description="Sulfatase-modifying factor enzyme-like" evidence="4">
    <location>
        <begin position="181"/>
        <end position="330"/>
    </location>
</feature>
<dbReference type="InterPro" id="IPR016187">
    <property type="entry name" value="CTDL_fold"/>
</dbReference>
<comment type="pathway">
    <text evidence="3">Amino-acid biosynthesis; ergothioneine biosynthesis.</text>
</comment>
<dbReference type="OrthoDB" id="9768004at2"/>
<protein>
    <submittedName>
        <fullName evidence="6">Ergothioneine biosynthesis protein EgtB</fullName>
    </submittedName>
</protein>
<dbReference type="Pfam" id="PF12867">
    <property type="entry name" value="DinB_2"/>
    <property type="match status" value="1"/>
</dbReference>
<gene>
    <name evidence="6" type="primary">egtB</name>
    <name evidence="6" type="ORF">EUB48_06585</name>
</gene>